<gene>
    <name evidence="7" type="ORF">CaldiYA01_04350</name>
</gene>
<dbReference type="RefSeq" id="WP_207180864.1">
    <property type="nucleotide sequence ID" value="NZ_AP024480.1"/>
</dbReference>
<dbReference type="EMBL" id="AP024480">
    <property type="protein sequence ID" value="BCS80475.1"/>
    <property type="molecule type" value="Genomic_DNA"/>
</dbReference>
<evidence type="ECO:0000256" key="5">
    <source>
        <dbReference type="ARBA" id="ARBA00023136"/>
    </source>
</evidence>
<keyword evidence="5 6" id="KW-0472">Membrane</keyword>
<sequence length="131" mass="15180">MDLGFRVVFALIIICLLMYITYYVLRIMNKKMLGRKGEYIKIVDLLPLSQDSMLVLVEIVDKVILLGKTQKSITFLKEFSKDQLLNSGEQHQSFKEIIDNQISSSFDLKNKVLNLYTLIKDSEGKENDEKK</sequence>
<evidence type="ECO:0000256" key="3">
    <source>
        <dbReference type="ARBA" id="ARBA00022692"/>
    </source>
</evidence>
<evidence type="ECO:0000313" key="8">
    <source>
        <dbReference type="Proteomes" id="UP000663623"/>
    </source>
</evidence>
<evidence type="ECO:0008006" key="9">
    <source>
        <dbReference type="Google" id="ProtNLM"/>
    </source>
</evidence>
<comment type="subcellular location">
    <subcellularLocation>
        <location evidence="1">Cell membrane</location>
    </subcellularLocation>
</comment>
<evidence type="ECO:0000313" key="7">
    <source>
        <dbReference type="EMBL" id="BCS80475.1"/>
    </source>
</evidence>
<name>A0ABM7NK30_9FIRM</name>
<evidence type="ECO:0000256" key="1">
    <source>
        <dbReference type="ARBA" id="ARBA00004236"/>
    </source>
</evidence>
<keyword evidence="4 6" id="KW-1133">Transmembrane helix</keyword>
<reference evidence="7 8" key="1">
    <citation type="submission" date="2021-02" db="EMBL/GenBank/DDBJ databases">
        <title>Nitrogen-fixing ability and nitrogen fixation related genes of thermophilic fermentative bacteria in the genus Caldicellulosiruptor.</title>
        <authorList>
            <person name="Chen Y."/>
            <person name="Nishihara A."/>
            <person name="Haruta S."/>
        </authorList>
    </citation>
    <scope>NUCLEOTIDE SEQUENCE [LARGE SCALE GENOMIC DNA]</scope>
    <source>
        <strain evidence="7 8">YA01</strain>
    </source>
</reference>
<dbReference type="Pfam" id="PF04347">
    <property type="entry name" value="FliO"/>
    <property type="match status" value="1"/>
</dbReference>
<protein>
    <recommendedName>
        <fullName evidence="9">Flagellar protein</fullName>
    </recommendedName>
</protein>
<evidence type="ECO:0000256" key="2">
    <source>
        <dbReference type="ARBA" id="ARBA00022475"/>
    </source>
</evidence>
<feature type="transmembrane region" description="Helical" evidence="6">
    <location>
        <begin position="6"/>
        <end position="25"/>
    </location>
</feature>
<organism evidence="7 8">
    <name type="scientific">Caldicellulosiruptor diazotrophicus</name>
    <dbReference type="NCBI Taxonomy" id="2806205"/>
    <lineage>
        <taxon>Bacteria</taxon>
        <taxon>Bacillati</taxon>
        <taxon>Bacillota</taxon>
        <taxon>Bacillota incertae sedis</taxon>
        <taxon>Caldicellulosiruptorales</taxon>
        <taxon>Caldicellulosiruptoraceae</taxon>
        <taxon>Caldicellulosiruptor</taxon>
    </lineage>
</organism>
<keyword evidence="8" id="KW-1185">Reference proteome</keyword>
<dbReference type="Proteomes" id="UP000663623">
    <property type="component" value="Chromosome"/>
</dbReference>
<evidence type="ECO:0000256" key="6">
    <source>
        <dbReference type="SAM" id="Phobius"/>
    </source>
</evidence>
<keyword evidence="2" id="KW-1003">Cell membrane</keyword>
<evidence type="ECO:0000256" key="4">
    <source>
        <dbReference type="ARBA" id="ARBA00022989"/>
    </source>
</evidence>
<keyword evidence="3 6" id="KW-0812">Transmembrane</keyword>
<proteinExistence type="predicted"/>
<accession>A0ABM7NK30</accession>
<dbReference type="InterPro" id="IPR022781">
    <property type="entry name" value="Flagellar_biosynth_FliO"/>
</dbReference>